<evidence type="ECO:0000259" key="3">
    <source>
        <dbReference type="Pfam" id="PF05368"/>
    </source>
</evidence>
<comment type="caution">
    <text evidence="4">The sequence shown here is derived from an EMBL/GenBank/DDBJ whole genome shotgun (WGS) entry which is preliminary data.</text>
</comment>
<feature type="domain" description="NmrA-like" evidence="3">
    <location>
        <begin position="5"/>
        <end position="153"/>
    </location>
</feature>
<evidence type="ECO:0000256" key="1">
    <source>
        <dbReference type="ARBA" id="ARBA00022857"/>
    </source>
</evidence>
<dbReference type="Proteomes" id="UP001211907">
    <property type="component" value="Unassembled WGS sequence"/>
</dbReference>
<keyword evidence="1" id="KW-0521">NADP</keyword>
<dbReference type="CDD" id="cd05259">
    <property type="entry name" value="PCBER_SDR_a"/>
    <property type="match status" value="1"/>
</dbReference>
<dbReference type="InterPro" id="IPR045312">
    <property type="entry name" value="PCBER-like"/>
</dbReference>
<evidence type="ECO:0000313" key="5">
    <source>
        <dbReference type="Proteomes" id="UP001211907"/>
    </source>
</evidence>
<dbReference type="InterPro" id="IPR051609">
    <property type="entry name" value="NmrA/Isoflavone_reductase-like"/>
</dbReference>
<dbReference type="InterPro" id="IPR008030">
    <property type="entry name" value="NmrA-like"/>
</dbReference>
<accession>A0AAD5T2Y4</accession>
<evidence type="ECO:0000313" key="4">
    <source>
        <dbReference type="EMBL" id="KAJ3127304.1"/>
    </source>
</evidence>
<name>A0AAD5T2Y4_9FUNG</name>
<keyword evidence="2" id="KW-0560">Oxidoreductase</keyword>
<dbReference type="AlphaFoldDB" id="A0AAD5T2Y4"/>
<evidence type="ECO:0000256" key="2">
    <source>
        <dbReference type="ARBA" id="ARBA00023002"/>
    </source>
</evidence>
<reference evidence="4" key="1">
    <citation type="submission" date="2020-05" db="EMBL/GenBank/DDBJ databases">
        <title>Phylogenomic resolution of chytrid fungi.</title>
        <authorList>
            <person name="Stajich J.E."/>
            <person name="Amses K."/>
            <person name="Simmons R."/>
            <person name="Seto K."/>
            <person name="Myers J."/>
            <person name="Bonds A."/>
            <person name="Quandt C.A."/>
            <person name="Barry K."/>
            <person name="Liu P."/>
            <person name="Grigoriev I."/>
            <person name="Longcore J.E."/>
            <person name="James T.Y."/>
        </authorList>
    </citation>
    <scope>NUCLEOTIDE SEQUENCE</scope>
    <source>
        <strain evidence="4">JEL0513</strain>
    </source>
</reference>
<dbReference type="PANTHER" id="PTHR47706:SF10">
    <property type="entry name" value="NMRA-LIKE DOMAIN-CONTAINING PROTEIN"/>
    <property type="match status" value="1"/>
</dbReference>
<organism evidence="4 5">
    <name type="scientific">Physocladia obscura</name>
    <dbReference type="NCBI Taxonomy" id="109957"/>
    <lineage>
        <taxon>Eukaryota</taxon>
        <taxon>Fungi</taxon>
        <taxon>Fungi incertae sedis</taxon>
        <taxon>Chytridiomycota</taxon>
        <taxon>Chytridiomycota incertae sedis</taxon>
        <taxon>Chytridiomycetes</taxon>
        <taxon>Chytridiales</taxon>
        <taxon>Chytriomycetaceae</taxon>
        <taxon>Physocladia</taxon>
    </lineage>
</organism>
<dbReference type="GO" id="GO:0016491">
    <property type="term" value="F:oxidoreductase activity"/>
    <property type="evidence" value="ECO:0007669"/>
    <property type="project" value="UniProtKB-KW"/>
</dbReference>
<dbReference type="EMBL" id="JADGJH010000518">
    <property type="protein sequence ID" value="KAJ3127304.1"/>
    <property type="molecule type" value="Genomic_DNA"/>
</dbReference>
<sequence>MPSVKNVVLIGAGGNLGVAVLKEFLASPLLKVTVVSRPESTSVFPNGVRVIKTAYTLESLTAAFANQDAIISLVGTPGFAVQKTIIDAAVAAKVSRFFPSEYGSNTSSAQVIDLVPFLKAKAQTVEYLKSLEAENKISWTALVTGPFFDRGLTTGFLGFKLADKTVRLWDGGDSLFAATTLPSIGKALVSLVSKQEAFEKSRNQYVFISSHVTTQNDILKALKAATASSDGVEWTVSTNVDSQARVAEVKGQIAKGDFSSTVDLLLAATYGKSFKLGTFPEYWNELLELPNVDLDEAVNALL</sequence>
<dbReference type="Gene3D" id="3.40.50.720">
    <property type="entry name" value="NAD(P)-binding Rossmann-like Domain"/>
    <property type="match status" value="1"/>
</dbReference>
<dbReference type="InterPro" id="IPR036291">
    <property type="entry name" value="NAD(P)-bd_dom_sf"/>
</dbReference>
<proteinExistence type="predicted"/>
<keyword evidence="5" id="KW-1185">Reference proteome</keyword>
<dbReference type="PANTHER" id="PTHR47706">
    <property type="entry name" value="NMRA-LIKE FAMILY PROTEIN"/>
    <property type="match status" value="1"/>
</dbReference>
<gene>
    <name evidence="4" type="ORF">HK100_009822</name>
</gene>
<dbReference type="SUPFAM" id="SSF51735">
    <property type="entry name" value="NAD(P)-binding Rossmann-fold domains"/>
    <property type="match status" value="1"/>
</dbReference>
<dbReference type="Pfam" id="PF05368">
    <property type="entry name" value="NmrA"/>
    <property type="match status" value="1"/>
</dbReference>
<protein>
    <recommendedName>
        <fullName evidence="3">NmrA-like domain-containing protein</fullName>
    </recommendedName>
</protein>